<dbReference type="Proteomes" id="UP000256970">
    <property type="component" value="Unassembled WGS sequence"/>
</dbReference>
<organism evidence="2 3">
    <name type="scientific">Tetradesmus obliquus</name>
    <name type="common">Green alga</name>
    <name type="synonym">Acutodesmus obliquus</name>
    <dbReference type="NCBI Taxonomy" id="3088"/>
    <lineage>
        <taxon>Eukaryota</taxon>
        <taxon>Viridiplantae</taxon>
        <taxon>Chlorophyta</taxon>
        <taxon>core chlorophytes</taxon>
        <taxon>Chlorophyceae</taxon>
        <taxon>CS clade</taxon>
        <taxon>Sphaeropleales</taxon>
        <taxon>Scenedesmaceae</taxon>
        <taxon>Tetradesmus</taxon>
    </lineage>
</organism>
<gene>
    <name evidence="2" type="ORF">BQ4739_LOCUS851</name>
</gene>
<dbReference type="AlphaFoldDB" id="A0A383V5S9"/>
<protein>
    <submittedName>
        <fullName evidence="2">Uncharacterized protein</fullName>
    </submittedName>
</protein>
<evidence type="ECO:0000313" key="2">
    <source>
        <dbReference type="EMBL" id="SZX60290.1"/>
    </source>
</evidence>
<keyword evidence="3" id="KW-1185">Reference proteome</keyword>
<dbReference type="EMBL" id="FNXT01000051">
    <property type="protein sequence ID" value="SZX60290.1"/>
    <property type="molecule type" value="Genomic_DNA"/>
</dbReference>
<evidence type="ECO:0000256" key="1">
    <source>
        <dbReference type="SAM" id="SignalP"/>
    </source>
</evidence>
<evidence type="ECO:0000313" key="3">
    <source>
        <dbReference type="Proteomes" id="UP000256970"/>
    </source>
</evidence>
<feature type="signal peptide" evidence="1">
    <location>
        <begin position="1"/>
        <end position="21"/>
    </location>
</feature>
<feature type="chain" id="PRO_5016838443" evidence="1">
    <location>
        <begin position="22"/>
        <end position="169"/>
    </location>
</feature>
<name>A0A383V5S9_TETOB</name>
<proteinExistence type="predicted"/>
<reference evidence="2 3" key="1">
    <citation type="submission" date="2016-10" db="EMBL/GenBank/DDBJ databases">
        <authorList>
            <person name="Cai Z."/>
        </authorList>
    </citation>
    <scope>NUCLEOTIDE SEQUENCE [LARGE SCALE GENOMIC DNA]</scope>
</reference>
<accession>A0A383V5S9</accession>
<keyword evidence="1" id="KW-0732">Signal</keyword>
<sequence>MARHLVLVTLLLLAACSFSFAKPAVGDSCSVAEVHCGAPDSKMGCCHSNTKCYMQTDCASYIANCGFTNDGKKGESLGSCLPDSTAFTPAKCAADTKNQEGIPVLNPTVKCWQSERLLCNVYRNKTATYFTAQCKPSNKTSSSAAHTQAARLPLLVGAFAAALLALLLA</sequence>
<dbReference type="PROSITE" id="PS51257">
    <property type="entry name" value="PROKAR_LIPOPROTEIN"/>
    <property type="match status" value="1"/>
</dbReference>